<keyword evidence="8 10" id="KW-0057">Aromatic amino acid biosynthesis</keyword>
<reference evidence="13" key="1">
    <citation type="journal article" date="2023" name="Arch. Microbiol.">
        <title>Desulfoferula mesophilus gen. nov. sp. nov., a mesophilic sulfate-reducing bacterium isolated from a brackish lake sediment.</title>
        <authorList>
            <person name="Watanabe T."/>
            <person name="Yabe T."/>
            <person name="Tsuji J.M."/>
            <person name="Fukui M."/>
        </authorList>
    </citation>
    <scope>NUCLEOTIDE SEQUENCE [LARGE SCALE GENOMIC DNA]</scope>
    <source>
        <strain evidence="13">12FAK</strain>
    </source>
</reference>
<dbReference type="NCBIfam" id="NF002298">
    <property type="entry name" value="PRK01222.1-4"/>
    <property type="match status" value="1"/>
</dbReference>
<evidence type="ECO:0000256" key="7">
    <source>
        <dbReference type="ARBA" id="ARBA00022822"/>
    </source>
</evidence>
<evidence type="ECO:0000313" key="12">
    <source>
        <dbReference type="EMBL" id="BEQ14275.1"/>
    </source>
</evidence>
<evidence type="ECO:0000256" key="1">
    <source>
        <dbReference type="ARBA" id="ARBA00001164"/>
    </source>
</evidence>
<dbReference type="Pfam" id="PF00697">
    <property type="entry name" value="PRAI"/>
    <property type="match status" value="1"/>
</dbReference>
<dbReference type="PANTHER" id="PTHR42894">
    <property type="entry name" value="N-(5'-PHOSPHORIBOSYL)ANTHRANILATE ISOMERASE"/>
    <property type="match status" value="1"/>
</dbReference>
<dbReference type="InterPro" id="IPR044643">
    <property type="entry name" value="TrpF_fam"/>
</dbReference>
<evidence type="ECO:0000256" key="5">
    <source>
        <dbReference type="ARBA" id="ARBA00022272"/>
    </source>
</evidence>
<dbReference type="Proteomes" id="UP001366166">
    <property type="component" value="Chromosome"/>
</dbReference>
<dbReference type="HAMAP" id="MF_00135">
    <property type="entry name" value="PRAI"/>
    <property type="match status" value="1"/>
</dbReference>
<evidence type="ECO:0000256" key="10">
    <source>
        <dbReference type="HAMAP-Rule" id="MF_00135"/>
    </source>
</evidence>
<keyword evidence="9 10" id="KW-0413">Isomerase</keyword>
<dbReference type="SUPFAM" id="SSF51366">
    <property type="entry name" value="Ribulose-phoshate binding barrel"/>
    <property type="match status" value="1"/>
</dbReference>
<evidence type="ECO:0000256" key="3">
    <source>
        <dbReference type="ARBA" id="ARBA00007571"/>
    </source>
</evidence>
<evidence type="ECO:0000313" key="13">
    <source>
        <dbReference type="Proteomes" id="UP001366166"/>
    </source>
</evidence>
<name>A0AAU9EQZ5_9BACT</name>
<accession>A0AAU9EQZ5</accession>
<evidence type="ECO:0000256" key="9">
    <source>
        <dbReference type="ARBA" id="ARBA00023235"/>
    </source>
</evidence>
<dbReference type="InterPro" id="IPR013785">
    <property type="entry name" value="Aldolase_TIM"/>
</dbReference>
<dbReference type="InterPro" id="IPR001240">
    <property type="entry name" value="PRAI_dom"/>
</dbReference>
<sequence length="202" mass="21435">MTPRVKICGITRLEDALAACRLGADALGFVLAPSPRQVSPERAREIIAALPPLVSTVGVFVDAPLDEVRGLRTFCGLDWVQLHGGEDQAYAAALGPRVIKAARVSAQRPVEEGAYPGCALLLDTYDPQAVGGTGQSFDWSLAQSIARARPIILAGGLTPENVGRAIKQVQPFAVDVSSGVEKEKGVKDHERIASFIAQVRRA</sequence>
<proteinExistence type="inferred from homology"/>
<dbReference type="AlphaFoldDB" id="A0AAU9EQZ5"/>
<organism evidence="12 13">
    <name type="scientific">Desulfoferula mesophila</name>
    <dbReference type="NCBI Taxonomy" id="3058419"/>
    <lineage>
        <taxon>Bacteria</taxon>
        <taxon>Pseudomonadati</taxon>
        <taxon>Thermodesulfobacteriota</taxon>
        <taxon>Desulfarculia</taxon>
        <taxon>Desulfarculales</taxon>
        <taxon>Desulfarculaceae</taxon>
        <taxon>Desulfoferula</taxon>
    </lineage>
</organism>
<dbReference type="PANTHER" id="PTHR42894:SF1">
    <property type="entry name" value="N-(5'-PHOSPHORIBOSYL)ANTHRANILATE ISOMERASE"/>
    <property type="match status" value="1"/>
</dbReference>
<evidence type="ECO:0000256" key="6">
    <source>
        <dbReference type="ARBA" id="ARBA00022605"/>
    </source>
</evidence>
<dbReference type="CDD" id="cd00405">
    <property type="entry name" value="PRAI"/>
    <property type="match status" value="1"/>
</dbReference>
<evidence type="ECO:0000259" key="11">
    <source>
        <dbReference type="Pfam" id="PF00697"/>
    </source>
</evidence>
<dbReference type="Gene3D" id="3.20.20.70">
    <property type="entry name" value="Aldolase class I"/>
    <property type="match status" value="1"/>
</dbReference>
<keyword evidence="7 10" id="KW-0822">Tryptophan biosynthesis</keyword>
<dbReference type="KEGG" id="dmp:FAK_13410"/>
<dbReference type="EC" id="5.3.1.24" evidence="4 10"/>
<feature type="domain" description="N-(5'phosphoribosyl) anthranilate isomerase (PRAI)" evidence="11">
    <location>
        <begin position="5"/>
        <end position="197"/>
    </location>
</feature>
<dbReference type="GO" id="GO:0004640">
    <property type="term" value="F:phosphoribosylanthranilate isomerase activity"/>
    <property type="evidence" value="ECO:0007669"/>
    <property type="project" value="UniProtKB-UniRule"/>
</dbReference>
<comment type="catalytic activity">
    <reaction evidence="1 10">
        <text>N-(5-phospho-beta-D-ribosyl)anthranilate = 1-(2-carboxyphenylamino)-1-deoxy-D-ribulose 5-phosphate</text>
        <dbReference type="Rhea" id="RHEA:21540"/>
        <dbReference type="ChEBI" id="CHEBI:18277"/>
        <dbReference type="ChEBI" id="CHEBI:58613"/>
        <dbReference type="EC" id="5.3.1.24"/>
    </reaction>
</comment>
<evidence type="ECO:0000256" key="2">
    <source>
        <dbReference type="ARBA" id="ARBA00004664"/>
    </source>
</evidence>
<evidence type="ECO:0000256" key="4">
    <source>
        <dbReference type="ARBA" id="ARBA00012572"/>
    </source>
</evidence>
<protein>
    <recommendedName>
        <fullName evidence="5 10">N-(5'-phosphoribosyl)anthranilate isomerase</fullName>
        <shortName evidence="10">PRAI</shortName>
        <ecNumber evidence="4 10">5.3.1.24</ecNumber>
    </recommendedName>
</protein>
<keyword evidence="6 10" id="KW-0028">Amino-acid biosynthesis</keyword>
<comment type="pathway">
    <text evidence="2 10">Amino-acid biosynthesis; L-tryptophan biosynthesis; L-tryptophan from chorismate: step 3/5.</text>
</comment>
<keyword evidence="13" id="KW-1185">Reference proteome</keyword>
<dbReference type="RefSeq" id="WP_338605990.1">
    <property type="nucleotide sequence ID" value="NZ_AP028679.1"/>
</dbReference>
<dbReference type="FunFam" id="3.20.20.70:FF:000075">
    <property type="entry name" value="Tryptophan biosynthesis protein TRP1"/>
    <property type="match status" value="1"/>
</dbReference>
<dbReference type="GO" id="GO:0000162">
    <property type="term" value="P:L-tryptophan biosynthetic process"/>
    <property type="evidence" value="ECO:0007669"/>
    <property type="project" value="UniProtKB-UniRule"/>
</dbReference>
<gene>
    <name evidence="10 12" type="primary">trpF</name>
    <name evidence="12" type="ORF">FAK_13410</name>
</gene>
<evidence type="ECO:0000256" key="8">
    <source>
        <dbReference type="ARBA" id="ARBA00023141"/>
    </source>
</evidence>
<dbReference type="EMBL" id="AP028679">
    <property type="protein sequence ID" value="BEQ14275.1"/>
    <property type="molecule type" value="Genomic_DNA"/>
</dbReference>
<comment type="similarity">
    <text evidence="3 10">Belongs to the TrpF family.</text>
</comment>
<dbReference type="InterPro" id="IPR011060">
    <property type="entry name" value="RibuloseP-bd_barrel"/>
</dbReference>